<feature type="region of interest" description="Disordered" evidence="1">
    <location>
        <begin position="142"/>
        <end position="162"/>
    </location>
</feature>
<comment type="caution">
    <text evidence="2">The sequence shown here is derived from an EMBL/GenBank/DDBJ whole genome shotgun (WGS) entry which is preliminary data.</text>
</comment>
<reference evidence="2" key="1">
    <citation type="journal article" date="2020" name="Phytopathology">
        <title>Genome Sequence Resources of Colletotrichum truncatum, C. plurivorum, C. musicola, and C. sojae: Four Species Pathogenic to Soybean (Glycine max).</title>
        <authorList>
            <person name="Rogerio F."/>
            <person name="Boufleur T.R."/>
            <person name="Ciampi-Guillardi M."/>
            <person name="Sukno S.A."/>
            <person name="Thon M.R."/>
            <person name="Massola Junior N.S."/>
            <person name="Baroncelli R."/>
        </authorList>
    </citation>
    <scope>NUCLEOTIDE SEQUENCE</scope>
    <source>
        <strain evidence="2">LFN0074</strain>
    </source>
</reference>
<sequence>MVPPAVGRRRDNTSSPPQSQYEDSRSSPEDAGSNKENKPLGRHFKDALGLSKEKDNELEDRLQFSTPAIERVAVATKGITDASISADFTHLYGEGQKLHLTHHKPCNPYGTAHHPIPPGVNINDLSYTFETAQVPRTQAVFNYKPTPYKPTPSEVDEDNQSLEETEKIQDLTLTIIKSLSGGLRAGPQVLLCKVNRTKLSRRREGMGDMVVAKIFDPLFFPLHTPDYEGPWTNTAFADMAFSREAAAYKQLSKYDLHGGVQLAPQFHGAWTVTLTTTNNHEYFKIRRRRVGVVLMEYIKGDSISDLCHMVGGTLLPKSLSRNELEDHIDPTSEANRCLVLELLLDGYVRQLFSGVEQGLLHPDNILIQQQKGVVYRVVLLNYRHSVVDPLCQDPKEVYDDFTNPPHPAGVIYMLHLEHLIGWVPREWAQNEKLLTGWLLRVFGKELNSDEYSSRPELRLKKRQGSPITGESGQAEPGQEEAGPAESGISQNLPIRQRGQAGEPTLLQKLQKKTSNLKLFG</sequence>
<evidence type="ECO:0000313" key="2">
    <source>
        <dbReference type="EMBL" id="KAF6834012.1"/>
    </source>
</evidence>
<organism evidence="2 3">
    <name type="scientific">Colletotrichum musicola</name>
    <dbReference type="NCBI Taxonomy" id="2175873"/>
    <lineage>
        <taxon>Eukaryota</taxon>
        <taxon>Fungi</taxon>
        <taxon>Dikarya</taxon>
        <taxon>Ascomycota</taxon>
        <taxon>Pezizomycotina</taxon>
        <taxon>Sordariomycetes</taxon>
        <taxon>Hypocreomycetidae</taxon>
        <taxon>Glomerellales</taxon>
        <taxon>Glomerellaceae</taxon>
        <taxon>Colletotrichum</taxon>
        <taxon>Colletotrichum orchidearum species complex</taxon>
    </lineage>
</organism>
<evidence type="ECO:0000256" key="1">
    <source>
        <dbReference type="SAM" id="MobiDB-lite"/>
    </source>
</evidence>
<evidence type="ECO:0000313" key="3">
    <source>
        <dbReference type="Proteomes" id="UP000639643"/>
    </source>
</evidence>
<dbReference type="OrthoDB" id="4846833at2759"/>
<accession>A0A8H6KM38</accession>
<feature type="compositionally biased region" description="Low complexity" evidence="1">
    <location>
        <begin position="469"/>
        <end position="487"/>
    </location>
</feature>
<gene>
    <name evidence="2" type="ORF">CMUS01_06328</name>
</gene>
<dbReference type="AlphaFoldDB" id="A0A8H6KM38"/>
<feature type="compositionally biased region" description="Basic and acidic residues" evidence="1">
    <location>
        <begin position="22"/>
        <end position="56"/>
    </location>
</feature>
<feature type="region of interest" description="Disordered" evidence="1">
    <location>
        <begin position="456"/>
        <end position="507"/>
    </location>
</feature>
<dbReference type="Proteomes" id="UP000639643">
    <property type="component" value="Unassembled WGS sequence"/>
</dbReference>
<evidence type="ECO:0008006" key="4">
    <source>
        <dbReference type="Google" id="ProtNLM"/>
    </source>
</evidence>
<feature type="region of interest" description="Disordered" evidence="1">
    <location>
        <begin position="1"/>
        <end position="56"/>
    </location>
</feature>
<keyword evidence="3" id="KW-1185">Reference proteome</keyword>
<name>A0A8H6KM38_9PEZI</name>
<proteinExistence type="predicted"/>
<protein>
    <recommendedName>
        <fullName evidence="4">Protein kinase domain-containing protein</fullName>
    </recommendedName>
</protein>
<dbReference type="EMBL" id="WIGM01000204">
    <property type="protein sequence ID" value="KAF6834012.1"/>
    <property type="molecule type" value="Genomic_DNA"/>
</dbReference>